<feature type="compositionally biased region" description="Polar residues" evidence="1">
    <location>
        <begin position="29"/>
        <end position="43"/>
    </location>
</feature>
<sequence length="308" mass="32106">MRSHLLSMEEQGSVAVQMSGAGPGHFDQEQPSYQPAPSSNTPARATINKHAKVAVSESNEHTSPMAKPGTVVSRKRKGNDDAQNVHAVEQGAETADNLTVINTSSRLAQPSGRGEVGGSMVHVNGDICAVSRLAVSYVLHAAASNPAASVHMAAGGPADSGSIQQEEEARKGRGRLKAIHQNSDLQGEGSISIMSPNEGHKSDLPASGIDSVRRGRGRPRGSKNKSKAFDSSEVMAPPPIEASRRGRLKGSSKVKPKDVVEGGDANESVDRIMKTRGGGRARLSLAISEQGGQEPASTMDEAGQDSAQ</sequence>
<feature type="region of interest" description="Disordered" evidence="1">
    <location>
        <begin position="17"/>
        <end position="43"/>
    </location>
</feature>
<name>A0A250XM02_9CHLO</name>
<reference evidence="2 3" key="1">
    <citation type="submission" date="2017-08" db="EMBL/GenBank/DDBJ databases">
        <title>Acidophilic green algal genome provides insights into adaptation to an acidic environment.</title>
        <authorList>
            <person name="Hirooka S."/>
            <person name="Hirose Y."/>
            <person name="Kanesaki Y."/>
            <person name="Higuchi S."/>
            <person name="Fujiwara T."/>
            <person name="Onuma R."/>
            <person name="Era A."/>
            <person name="Ohbayashi R."/>
            <person name="Uzuka A."/>
            <person name="Nozaki H."/>
            <person name="Yoshikawa H."/>
            <person name="Miyagishima S.Y."/>
        </authorList>
    </citation>
    <scope>NUCLEOTIDE SEQUENCE [LARGE SCALE GENOMIC DNA]</scope>
    <source>
        <strain evidence="2 3">NIES-2499</strain>
    </source>
</reference>
<feature type="region of interest" description="Disordered" evidence="1">
    <location>
        <begin position="285"/>
        <end position="308"/>
    </location>
</feature>
<gene>
    <name evidence="2" type="ORF">CEUSTIGMA_g11487.t1</name>
</gene>
<comment type="caution">
    <text evidence="2">The sequence shown here is derived from an EMBL/GenBank/DDBJ whole genome shotgun (WGS) entry which is preliminary data.</text>
</comment>
<dbReference type="Proteomes" id="UP000232323">
    <property type="component" value="Unassembled WGS sequence"/>
</dbReference>
<evidence type="ECO:0000313" key="2">
    <source>
        <dbReference type="EMBL" id="GAX84063.1"/>
    </source>
</evidence>
<feature type="compositionally biased region" description="Basic residues" evidence="1">
    <location>
        <begin position="245"/>
        <end position="254"/>
    </location>
</feature>
<proteinExistence type="predicted"/>
<feature type="compositionally biased region" description="Basic residues" evidence="1">
    <location>
        <begin position="214"/>
        <end position="226"/>
    </location>
</feature>
<protein>
    <submittedName>
        <fullName evidence="2">Uncharacterized protein</fullName>
    </submittedName>
</protein>
<feature type="region of interest" description="Disordered" evidence="1">
    <location>
        <begin position="153"/>
        <end position="269"/>
    </location>
</feature>
<dbReference type="AlphaFoldDB" id="A0A250XM02"/>
<evidence type="ECO:0000313" key="3">
    <source>
        <dbReference type="Proteomes" id="UP000232323"/>
    </source>
</evidence>
<keyword evidence="3" id="KW-1185">Reference proteome</keyword>
<accession>A0A250XM02</accession>
<organism evidence="2 3">
    <name type="scientific">Chlamydomonas eustigma</name>
    <dbReference type="NCBI Taxonomy" id="1157962"/>
    <lineage>
        <taxon>Eukaryota</taxon>
        <taxon>Viridiplantae</taxon>
        <taxon>Chlorophyta</taxon>
        <taxon>core chlorophytes</taxon>
        <taxon>Chlorophyceae</taxon>
        <taxon>CS clade</taxon>
        <taxon>Chlamydomonadales</taxon>
        <taxon>Chlamydomonadaceae</taxon>
        <taxon>Chlamydomonas</taxon>
    </lineage>
</organism>
<evidence type="ECO:0000256" key="1">
    <source>
        <dbReference type="SAM" id="MobiDB-lite"/>
    </source>
</evidence>
<feature type="region of interest" description="Disordered" evidence="1">
    <location>
        <begin position="55"/>
        <end position="83"/>
    </location>
</feature>
<dbReference type="EMBL" id="BEGY01000115">
    <property type="protein sequence ID" value="GAX84063.1"/>
    <property type="molecule type" value="Genomic_DNA"/>
</dbReference>